<keyword evidence="9" id="KW-0443">Lipid metabolism</keyword>
<evidence type="ECO:0000256" key="6">
    <source>
        <dbReference type="ARBA" id="ARBA00022741"/>
    </source>
</evidence>
<dbReference type="InterPro" id="IPR003758">
    <property type="entry name" value="LpxK"/>
</dbReference>
<sequence length="335" mass="37547">MYPVKNSKLHTLINETWYTQNFLTQVLKPVSWIFCGIVAVRRTLYSLKIFKSTKLVVPVIVVGNISVGGTGKTPLVIWIAKFLKESGFAPGIVSRGYLGKAKSWPQQVRPDSDPVIVGDEAILISRQADCPMAVGPDRVAAGQALLKYSDCDIIISDDGLQHYALQRTLEVIVVDGVRRFGNGYCLPAGPLRETTSRLDKADFVVTNGIASQGEFAMRYSGKVLVNLLDADSKLMLSEFKNTQVHAISAIGNPQRFFDYLRGQGLNIIKHTFPDHYMYSQNDIEFEDDLAVVMTEKDAVKCQRYQVKNYWYLPINVEMKKEFGLRLLDKIGDRDG</sequence>
<evidence type="ECO:0000256" key="5">
    <source>
        <dbReference type="ARBA" id="ARBA00022679"/>
    </source>
</evidence>
<dbReference type="GO" id="GO:0009244">
    <property type="term" value="P:lipopolysaccharide core region biosynthetic process"/>
    <property type="evidence" value="ECO:0007669"/>
    <property type="project" value="TreeGrafter"/>
</dbReference>
<evidence type="ECO:0000256" key="1">
    <source>
        <dbReference type="ARBA" id="ARBA00004870"/>
    </source>
</evidence>
<keyword evidence="6" id="KW-0547">Nucleotide-binding</keyword>
<accession>A0A3B1AF50</accession>
<dbReference type="UniPathway" id="UPA00359">
    <property type="reaction ID" value="UER00482"/>
</dbReference>
<dbReference type="Pfam" id="PF02606">
    <property type="entry name" value="LpxK"/>
    <property type="match status" value="1"/>
</dbReference>
<dbReference type="GO" id="GO:0005886">
    <property type="term" value="C:plasma membrane"/>
    <property type="evidence" value="ECO:0007669"/>
    <property type="project" value="TreeGrafter"/>
</dbReference>
<dbReference type="NCBIfam" id="TIGR00682">
    <property type="entry name" value="lpxK"/>
    <property type="match status" value="1"/>
</dbReference>
<dbReference type="GO" id="GO:0009029">
    <property type="term" value="F:lipid-A 4'-kinase activity"/>
    <property type="evidence" value="ECO:0007669"/>
    <property type="project" value="UniProtKB-EC"/>
</dbReference>
<proteinExistence type="inferred from homology"/>
<dbReference type="AlphaFoldDB" id="A0A3B1AF50"/>
<protein>
    <recommendedName>
        <fullName evidence="2">tetraacyldisaccharide 4'-kinase</fullName>
        <ecNumber evidence="2">2.7.1.130</ecNumber>
    </recommendedName>
</protein>
<reference evidence="10" key="1">
    <citation type="submission" date="2018-06" db="EMBL/GenBank/DDBJ databases">
        <authorList>
            <person name="Zhirakovskaya E."/>
        </authorList>
    </citation>
    <scope>NUCLEOTIDE SEQUENCE</scope>
</reference>
<evidence type="ECO:0000256" key="3">
    <source>
        <dbReference type="ARBA" id="ARBA00022516"/>
    </source>
</evidence>
<evidence type="ECO:0000256" key="8">
    <source>
        <dbReference type="ARBA" id="ARBA00022840"/>
    </source>
</evidence>
<dbReference type="SUPFAM" id="SSF52540">
    <property type="entry name" value="P-loop containing nucleoside triphosphate hydrolases"/>
    <property type="match status" value="1"/>
</dbReference>
<evidence type="ECO:0000256" key="2">
    <source>
        <dbReference type="ARBA" id="ARBA00012071"/>
    </source>
</evidence>
<dbReference type="GO" id="GO:0005524">
    <property type="term" value="F:ATP binding"/>
    <property type="evidence" value="ECO:0007669"/>
    <property type="project" value="UniProtKB-KW"/>
</dbReference>
<dbReference type="InterPro" id="IPR027417">
    <property type="entry name" value="P-loop_NTPase"/>
</dbReference>
<name>A0A3B1AF50_9ZZZZ</name>
<organism evidence="10">
    <name type="scientific">hydrothermal vent metagenome</name>
    <dbReference type="NCBI Taxonomy" id="652676"/>
    <lineage>
        <taxon>unclassified sequences</taxon>
        <taxon>metagenomes</taxon>
        <taxon>ecological metagenomes</taxon>
    </lineage>
</organism>
<dbReference type="HAMAP" id="MF_00409">
    <property type="entry name" value="LpxK"/>
    <property type="match status" value="1"/>
</dbReference>
<evidence type="ECO:0000256" key="7">
    <source>
        <dbReference type="ARBA" id="ARBA00022777"/>
    </source>
</evidence>
<evidence type="ECO:0000313" key="10">
    <source>
        <dbReference type="EMBL" id="VAW98513.1"/>
    </source>
</evidence>
<keyword evidence="5 10" id="KW-0808">Transferase</keyword>
<dbReference type="EC" id="2.7.1.130" evidence="2"/>
<comment type="pathway">
    <text evidence="1">Glycolipid biosynthesis; lipid IV(A) biosynthesis; lipid IV(A) from (3R)-3-hydroxytetradecanoyl-[acyl-carrier-protein] and UDP-N-acetyl-alpha-D-glucosamine: step 6/6.</text>
</comment>
<gene>
    <name evidence="10" type="ORF">MNBD_GAMMA23-1524</name>
</gene>
<dbReference type="GO" id="GO:0009245">
    <property type="term" value="P:lipid A biosynthetic process"/>
    <property type="evidence" value="ECO:0007669"/>
    <property type="project" value="UniProtKB-KW"/>
</dbReference>
<dbReference type="EMBL" id="UOFT01000066">
    <property type="protein sequence ID" value="VAW98513.1"/>
    <property type="molecule type" value="Genomic_DNA"/>
</dbReference>
<dbReference type="PANTHER" id="PTHR42724">
    <property type="entry name" value="TETRAACYLDISACCHARIDE 4'-KINASE"/>
    <property type="match status" value="1"/>
</dbReference>
<keyword evidence="8" id="KW-0067">ATP-binding</keyword>
<evidence type="ECO:0000256" key="4">
    <source>
        <dbReference type="ARBA" id="ARBA00022556"/>
    </source>
</evidence>
<evidence type="ECO:0000256" key="9">
    <source>
        <dbReference type="ARBA" id="ARBA00023098"/>
    </source>
</evidence>
<keyword evidence="4" id="KW-0441">Lipid A biosynthesis</keyword>
<keyword evidence="3" id="KW-0444">Lipid biosynthesis</keyword>
<keyword evidence="7 10" id="KW-0418">Kinase</keyword>
<dbReference type="PANTHER" id="PTHR42724:SF1">
    <property type="entry name" value="TETRAACYLDISACCHARIDE 4'-KINASE, MITOCHONDRIAL-RELATED"/>
    <property type="match status" value="1"/>
</dbReference>